<feature type="region of interest" description="Disordered" evidence="1">
    <location>
        <begin position="1"/>
        <end position="129"/>
    </location>
</feature>
<dbReference type="Proteomes" id="UP000076874">
    <property type="component" value="Unassembled WGS sequence"/>
</dbReference>
<feature type="region of interest" description="Disordered" evidence="1">
    <location>
        <begin position="157"/>
        <end position="188"/>
    </location>
</feature>
<dbReference type="OrthoDB" id="5353066at2759"/>
<proteinExistence type="predicted"/>
<organism evidence="3 4">
    <name type="scientific">Niveomyces insectorum RCEF 264</name>
    <dbReference type="NCBI Taxonomy" id="1081102"/>
    <lineage>
        <taxon>Eukaryota</taxon>
        <taxon>Fungi</taxon>
        <taxon>Dikarya</taxon>
        <taxon>Ascomycota</taxon>
        <taxon>Pezizomycotina</taxon>
        <taxon>Sordariomycetes</taxon>
        <taxon>Hypocreomycetidae</taxon>
        <taxon>Hypocreales</taxon>
        <taxon>Cordycipitaceae</taxon>
        <taxon>Niveomyces</taxon>
    </lineage>
</organism>
<feature type="region of interest" description="Disordered" evidence="1">
    <location>
        <begin position="796"/>
        <end position="817"/>
    </location>
</feature>
<evidence type="ECO:0000256" key="2">
    <source>
        <dbReference type="SAM" id="Phobius"/>
    </source>
</evidence>
<feature type="transmembrane region" description="Helical" evidence="2">
    <location>
        <begin position="1013"/>
        <end position="1036"/>
    </location>
</feature>
<keyword evidence="2" id="KW-0472">Membrane</keyword>
<feature type="compositionally biased region" description="Basic and acidic residues" evidence="1">
    <location>
        <begin position="252"/>
        <end position="268"/>
    </location>
</feature>
<keyword evidence="2" id="KW-0812">Transmembrane</keyword>
<accession>A0A168A3L5</accession>
<dbReference type="STRING" id="1081102.A0A168A3L5"/>
<evidence type="ECO:0000313" key="4">
    <source>
        <dbReference type="Proteomes" id="UP000076874"/>
    </source>
</evidence>
<comment type="caution">
    <text evidence="3">The sequence shown here is derived from an EMBL/GenBank/DDBJ whole genome shotgun (WGS) entry which is preliminary data.</text>
</comment>
<evidence type="ECO:0000313" key="3">
    <source>
        <dbReference type="EMBL" id="OAA68198.1"/>
    </source>
</evidence>
<dbReference type="EMBL" id="AZHD01000001">
    <property type="protein sequence ID" value="OAA68198.1"/>
    <property type="molecule type" value="Genomic_DNA"/>
</dbReference>
<feature type="compositionally biased region" description="Basic and acidic residues" evidence="1">
    <location>
        <begin position="469"/>
        <end position="485"/>
    </location>
</feature>
<keyword evidence="2" id="KW-1133">Transmembrane helix</keyword>
<gene>
    <name evidence="3" type="ORF">SPI_00393</name>
</gene>
<keyword evidence="4" id="KW-1185">Reference proteome</keyword>
<name>A0A168A3L5_9HYPO</name>
<feature type="compositionally biased region" description="Acidic residues" evidence="1">
    <location>
        <begin position="112"/>
        <end position="128"/>
    </location>
</feature>
<feature type="transmembrane region" description="Helical" evidence="2">
    <location>
        <begin position="1057"/>
        <end position="1079"/>
    </location>
</feature>
<feature type="region of interest" description="Disordered" evidence="1">
    <location>
        <begin position="252"/>
        <end position="273"/>
    </location>
</feature>
<feature type="compositionally biased region" description="Basic and acidic residues" evidence="1">
    <location>
        <begin position="38"/>
        <end position="47"/>
    </location>
</feature>
<feature type="region of interest" description="Disordered" evidence="1">
    <location>
        <begin position="462"/>
        <end position="485"/>
    </location>
</feature>
<dbReference type="AlphaFoldDB" id="A0A168A3L5"/>
<sequence>MASTESNQRNAASAAQKPLPLLPPLPTNQRSVLPRGSRFRDLAEAHRNITGRSFSSGTNASNEAGDCLTSTSRSGSVLSQNDACSPMAHTDVRSVLRKPASPDLGRRHDGGDLDEDNDADDVDGDPEDLINKLFSDRTEEDRPPAGSVADAPAVSFLHEEKSNPNAVSSTRDASLRGTAKDDTSYYYGPSTTCRSPVQLQANDGECNHRKTPARNTINLPLNENSPPPPGNSRAAYSREGATTRLDFRRDEAGGFPEDKAVDGIRHGGDASQKPRLLNNIEDLCHDVKEKASARSLLANMPTQERLLVPKPLRVPSMIADGQHAGYRSGAAVSAEGLTTDSDDDPFRYDKDPYKIFLHPSKERDVSAALIHLSGVSSHSRATVYSQNDGIVSRHNHAHTSLHVPAIPRIRLNNCSLASDRKARSLTPESLEEFYDASAVQPNWVGLGGDGTYEVKVVLQDVNDPETTNDDEKKVTENKEKTKGRADSRVLNDKNLLRNSLYYKTGKDYGVLSERDEWETVATSGAGVGSLGLSFPKGFAVDTQGVKLTGNSLADVSDDDDDDNNDASFRRVAFDEYASTDRIVQHPSDLHESEEGVPIRHLSTADFPVLVPKQRVHRVNGFAQDSVVALPPFARIGRDAPPVPAKPASNPFRQLSGKCGHRFSPVPLQPLQPLLPGCSKGKNRYEFRDSACGKGPYEGDGGINKGTGHNKGQNNGGAAVFADANGEEAVALRESGSSQSSASTVHSFPFPLIPLPEAARLQAVQRTGELVDLVGNYCHDGTLRCRYDDHGYEQARSRVPMPEPCLPRHTPTTTTTTTTTSRFASLFNPTPARQEEYDQTGRPRVLANDTTKQSSLSSGAGGRTWATITTPFGSISTRSLVPGNLFKSAATKLRLDSMARKWQQQQMQLQQQRHDWKRQKRPRPSANMNHSSGSSSVLLLSRTNTPRLYPWDYQARRWQRLRGTDPELRAIAATSSHHPALAGTRFPDDDLERRGLPLHPDAFLSREARRRRRVWLLCMLAVSMFPFMSVLVYVGAFDSGLSWYTRGEVDRLSRRQRRTILAVMVLQFVLWPSMLVLVIWRVQQLPVAS</sequence>
<feature type="region of interest" description="Disordered" evidence="1">
    <location>
        <begin position="902"/>
        <end position="935"/>
    </location>
</feature>
<feature type="compositionally biased region" description="Polar residues" evidence="1">
    <location>
        <begin position="50"/>
        <end position="83"/>
    </location>
</feature>
<feature type="region of interest" description="Disordered" evidence="1">
    <location>
        <begin position="212"/>
        <end position="236"/>
    </location>
</feature>
<feature type="compositionally biased region" description="Polar residues" evidence="1">
    <location>
        <begin position="163"/>
        <end position="172"/>
    </location>
</feature>
<protein>
    <submittedName>
        <fullName evidence="3">Uncharacterized protein</fullName>
    </submittedName>
</protein>
<reference evidence="3 4" key="1">
    <citation type="journal article" date="2016" name="Genome Biol. Evol.">
        <title>Divergent and convergent evolution of fungal pathogenicity.</title>
        <authorList>
            <person name="Shang Y."/>
            <person name="Xiao G."/>
            <person name="Zheng P."/>
            <person name="Cen K."/>
            <person name="Zhan S."/>
            <person name="Wang C."/>
        </authorList>
    </citation>
    <scope>NUCLEOTIDE SEQUENCE [LARGE SCALE GENOMIC DNA]</scope>
    <source>
        <strain evidence="3 4">RCEF 264</strain>
    </source>
</reference>
<evidence type="ECO:0000256" key="1">
    <source>
        <dbReference type="SAM" id="MobiDB-lite"/>
    </source>
</evidence>
<feature type="compositionally biased region" description="Polar residues" evidence="1">
    <location>
        <begin position="1"/>
        <end position="13"/>
    </location>
</feature>